<gene>
    <name evidence="2" type="ORF">D7I45_00270</name>
</gene>
<evidence type="ECO:0000259" key="1">
    <source>
        <dbReference type="Pfam" id="PF07563"/>
    </source>
</evidence>
<reference evidence="2 3" key="1">
    <citation type="submission" date="2018-09" db="EMBL/GenBank/DDBJ databases">
        <title>Genome sequencing of strain BHWM-4.</title>
        <authorList>
            <person name="Heo J."/>
            <person name="Kim S.-J."/>
            <person name="Kwon S.-W."/>
        </authorList>
    </citation>
    <scope>NUCLEOTIDE SEQUENCE [LARGE SCALE GENOMIC DNA]</scope>
    <source>
        <strain evidence="2 3">BHWM-4</strain>
    </source>
</reference>
<evidence type="ECO:0000313" key="2">
    <source>
        <dbReference type="EMBL" id="AYF93083.1"/>
    </source>
</evidence>
<feature type="domain" description="DUF1541" evidence="1">
    <location>
        <begin position="95"/>
        <end position="145"/>
    </location>
</feature>
<proteinExistence type="predicted"/>
<sequence>MMMGMKMDGLEMNMKSKLPKGLKKAKHTKFRVGQKVTLKAKHMKGMYNAKAKVAGVYKTNLYEITFKPTNGKKTVKDHKWVVSKELKAKGKLKAGKKVTVLANHMYGMKGAKGKIVKVHKGPAYVVNFTDTKTHMVIKNHKWLTQSELKARK</sequence>
<protein>
    <submittedName>
        <fullName evidence="2">DUF1541 domain-containing protein</fullName>
    </submittedName>
</protein>
<feature type="domain" description="DUF1541" evidence="1">
    <location>
        <begin position="32"/>
        <end position="82"/>
    </location>
</feature>
<dbReference type="EMBL" id="CP032626">
    <property type="protein sequence ID" value="AYF93083.1"/>
    <property type="molecule type" value="Genomic_DNA"/>
</dbReference>
<dbReference type="Gene3D" id="2.30.30.1210">
    <property type="entry name" value="Domain of unknown function DUF1541"/>
    <property type="match status" value="1"/>
</dbReference>
<dbReference type="KEGG" id="abom:D7I45_00270"/>
<evidence type="ECO:0000313" key="3">
    <source>
        <dbReference type="Proteomes" id="UP000272003"/>
    </source>
</evidence>
<accession>A0A387ASX8</accession>
<organism evidence="2 3">
    <name type="scientific">Apilactobacillus bombintestini</name>
    <dbReference type="NCBI Taxonomy" id="2419772"/>
    <lineage>
        <taxon>Bacteria</taxon>
        <taxon>Bacillati</taxon>
        <taxon>Bacillota</taxon>
        <taxon>Bacilli</taxon>
        <taxon>Lactobacillales</taxon>
        <taxon>Lactobacillaceae</taxon>
        <taxon>Apilactobacillus</taxon>
    </lineage>
</organism>
<dbReference type="AlphaFoldDB" id="A0A387ASX8"/>
<dbReference type="Proteomes" id="UP000272003">
    <property type="component" value="Chromosome"/>
</dbReference>
<name>A0A387ASX8_9LACO</name>
<dbReference type="InterPro" id="IPR011438">
    <property type="entry name" value="DUF1541"/>
</dbReference>
<dbReference type="Pfam" id="PF07563">
    <property type="entry name" value="DUF1541"/>
    <property type="match status" value="2"/>
</dbReference>
<dbReference type="OrthoDB" id="1701949at2"/>
<keyword evidence="3" id="KW-1185">Reference proteome</keyword>